<name>A0AAD8P6V6_TARER</name>
<gene>
    <name evidence="1" type="ORF">QVD17_11172</name>
</gene>
<keyword evidence="2" id="KW-1185">Reference proteome</keyword>
<evidence type="ECO:0000313" key="2">
    <source>
        <dbReference type="Proteomes" id="UP001229421"/>
    </source>
</evidence>
<dbReference type="Proteomes" id="UP001229421">
    <property type="component" value="Unassembled WGS sequence"/>
</dbReference>
<dbReference type="AlphaFoldDB" id="A0AAD8P6V6"/>
<sequence>MMLVDGEHNSSGGWQEEATAISTTAGRHLPLYLTSFEHHHSLLRVRPYPSNTTTDIVLRFGLPAAKAVFDYGAGRRQSMAVVGSDCSCSVGIREDIRSDPVRKTSDGGFLMLEDEWMAHFAYDFETGGLVLMRTVDW</sequence>
<dbReference type="EMBL" id="JAUHHV010000002">
    <property type="protein sequence ID" value="KAK1434252.1"/>
    <property type="molecule type" value="Genomic_DNA"/>
</dbReference>
<proteinExistence type="predicted"/>
<evidence type="ECO:0000313" key="1">
    <source>
        <dbReference type="EMBL" id="KAK1434252.1"/>
    </source>
</evidence>
<reference evidence="1" key="1">
    <citation type="journal article" date="2023" name="bioRxiv">
        <title>Improved chromosome-level genome assembly for marigold (Tagetes erecta).</title>
        <authorList>
            <person name="Jiang F."/>
            <person name="Yuan L."/>
            <person name="Wang S."/>
            <person name="Wang H."/>
            <person name="Xu D."/>
            <person name="Wang A."/>
            <person name="Fan W."/>
        </authorList>
    </citation>
    <scope>NUCLEOTIDE SEQUENCE</scope>
    <source>
        <strain evidence="1">WSJ</strain>
        <tissue evidence="1">Leaf</tissue>
    </source>
</reference>
<accession>A0AAD8P6V6</accession>
<organism evidence="1 2">
    <name type="scientific">Tagetes erecta</name>
    <name type="common">African marigold</name>
    <dbReference type="NCBI Taxonomy" id="13708"/>
    <lineage>
        <taxon>Eukaryota</taxon>
        <taxon>Viridiplantae</taxon>
        <taxon>Streptophyta</taxon>
        <taxon>Embryophyta</taxon>
        <taxon>Tracheophyta</taxon>
        <taxon>Spermatophyta</taxon>
        <taxon>Magnoliopsida</taxon>
        <taxon>eudicotyledons</taxon>
        <taxon>Gunneridae</taxon>
        <taxon>Pentapetalae</taxon>
        <taxon>asterids</taxon>
        <taxon>campanulids</taxon>
        <taxon>Asterales</taxon>
        <taxon>Asteraceae</taxon>
        <taxon>Asteroideae</taxon>
        <taxon>Heliantheae alliance</taxon>
        <taxon>Tageteae</taxon>
        <taxon>Tagetes</taxon>
    </lineage>
</organism>
<comment type="caution">
    <text evidence="1">The sequence shown here is derived from an EMBL/GenBank/DDBJ whole genome shotgun (WGS) entry which is preliminary data.</text>
</comment>
<protein>
    <submittedName>
        <fullName evidence="1">Uncharacterized protein</fullName>
    </submittedName>
</protein>